<accession>A0A4S8IAT6</accession>
<feature type="compositionally biased region" description="Polar residues" evidence="1">
    <location>
        <begin position="319"/>
        <end position="342"/>
    </location>
</feature>
<proteinExistence type="predicted"/>
<reference evidence="2 3" key="1">
    <citation type="journal article" date="2019" name="Nat. Plants">
        <title>Genome sequencing of Musa balbisiana reveals subgenome evolution and function divergence in polyploid bananas.</title>
        <authorList>
            <person name="Yao X."/>
        </authorList>
    </citation>
    <scope>NUCLEOTIDE SEQUENCE [LARGE SCALE GENOMIC DNA]</scope>
    <source>
        <strain evidence="3">cv. DH-PKW</strain>
        <tissue evidence="2">Leaves</tissue>
    </source>
</reference>
<dbReference type="Proteomes" id="UP000317650">
    <property type="component" value="Chromosome 2"/>
</dbReference>
<dbReference type="InterPro" id="IPR004082">
    <property type="entry name" value="OBERON"/>
</dbReference>
<dbReference type="PANTHER" id="PTHR21736:SF20">
    <property type="entry name" value="PROTEIN OBERON 4"/>
    <property type="match status" value="1"/>
</dbReference>
<dbReference type="GO" id="GO:0010492">
    <property type="term" value="P:maintenance of shoot apical meristem identity"/>
    <property type="evidence" value="ECO:0007669"/>
    <property type="project" value="TreeGrafter"/>
</dbReference>
<comment type="caution">
    <text evidence="2">The sequence shown here is derived from an EMBL/GenBank/DDBJ whole genome shotgun (WGS) entry which is preliminary data.</text>
</comment>
<evidence type="ECO:0000313" key="2">
    <source>
        <dbReference type="EMBL" id="THU44634.1"/>
    </source>
</evidence>
<sequence>MRLAWSFEVHAERQSGIDLETEPEGTSSLFDQTREVTCEINHEVVTLTLMRDQSKLNYKDKGKGLAISLSTERDSVEDDDAIEGPSGRGFELVFRSDTSQPEKACSSGIVARRLEDDNLKIEPLDLCLALPDDDAIEGPSGRGFELVFRSDTSQPEKACSSGIVARRLEDDNLKIEPLDLCLALPGGLFDHSSKYSVPKIETPSCARDIQSLPSSFRTNSNGFTTSISFTSSQPFVHNPSCSLTQNSLDNYEHSVGSHPIFQGVDQVSSGTIWQAQTSNDSKMKGSIPLYQRVLLNGNLSHNLLNTTNGQHQSVPTCIQQSSLPRQMSPTDSHGSHETGSQLNKDKRLLMGERNSSSLCRTEKRDGEQLVLNGSGVTEKILSKIMAEPLHLSGRMLQEMTDHSVAYLRETISEMLTVKELLT</sequence>
<evidence type="ECO:0000256" key="1">
    <source>
        <dbReference type="SAM" id="MobiDB-lite"/>
    </source>
</evidence>
<dbReference type="GO" id="GO:0010078">
    <property type="term" value="P:maintenance of root meristem identity"/>
    <property type="evidence" value="ECO:0007669"/>
    <property type="project" value="TreeGrafter"/>
</dbReference>
<dbReference type="EMBL" id="PYDT01000011">
    <property type="protein sequence ID" value="THU44634.1"/>
    <property type="molecule type" value="Genomic_DNA"/>
</dbReference>
<name>A0A4S8IAT6_MUSBA</name>
<dbReference type="STRING" id="52838.A0A4S8IAT6"/>
<feature type="region of interest" description="Disordered" evidence="1">
    <location>
        <begin position="319"/>
        <end position="349"/>
    </location>
</feature>
<dbReference type="GO" id="GO:0005634">
    <property type="term" value="C:nucleus"/>
    <property type="evidence" value="ECO:0007669"/>
    <property type="project" value="TreeGrafter"/>
</dbReference>
<dbReference type="PANTHER" id="PTHR21736">
    <property type="entry name" value="VERNALIZATION-INSENSITIVE PROTEIN 3"/>
    <property type="match status" value="1"/>
</dbReference>
<dbReference type="GO" id="GO:0010071">
    <property type="term" value="P:root meristem specification"/>
    <property type="evidence" value="ECO:0007669"/>
    <property type="project" value="TreeGrafter"/>
</dbReference>
<dbReference type="AlphaFoldDB" id="A0A4S8IAT6"/>
<keyword evidence="3" id="KW-1185">Reference proteome</keyword>
<organism evidence="2 3">
    <name type="scientific">Musa balbisiana</name>
    <name type="common">Banana</name>
    <dbReference type="NCBI Taxonomy" id="52838"/>
    <lineage>
        <taxon>Eukaryota</taxon>
        <taxon>Viridiplantae</taxon>
        <taxon>Streptophyta</taxon>
        <taxon>Embryophyta</taxon>
        <taxon>Tracheophyta</taxon>
        <taxon>Spermatophyta</taxon>
        <taxon>Magnoliopsida</taxon>
        <taxon>Liliopsida</taxon>
        <taxon>Zingiberales</taxon>
        <taxon>Musaceae</taxon>
        <taxon>Musa</taxon>
    </lineage>
</organism>
<dbReference type="GO" id="GO:0010468">
    <property type="term" value="P:regulation of gene expression"/>
    <property type="evidence" value="ECO:0007669"/>
    <property type="project" value="TreeGrafter"/>
</dbReference>
<evidence type="ECO:0000313" key="3">
    <source>
        <dbReference type="Proteomes" id="UP000317650"/>
    </source>
</evidence>
<gene>
    <name evidence="2" type="ORF">C4D60_Mb02t09440</name>
</gene>
<protein>
    <submittedName>
        <fullName evidence="2">Uncharacterized protein</fullName>
    </submittedName>
</protein>